<accession>A0A9Q0RPE3</accession>
<comment type="caution">
    <text evidence="18">The sequence shown here is derived from an EMBL/GenBank/DDBJ whole genome shotgun (WGS) entry which is preliminary data.</text>
</comment>
<evidence type="ECO:0000313" key="19">
    <source>
        <dbReference type="Proteomes" id="UP001142055"/>
    </source>
</evidence>
<dbReference type="GO" id="GO:0065003">
    <property type="term" value="P:protein-containing complex assembly"/>
    <property type="evidence" value="ECO:0007669"/>
    <property type="project" value="UniProtKB-ARBA"/>
</dbReference>
<evidence type="ECO:0000256" key="6">
    <source>
        <dbReference type="ARBA" id="ARBA00022490"/>
    </source>
</evidence>
<proteinExistence type="inferred from homology"/>
<feature type="transmembrane region" description="Helical" evidence="16">
    <location>
        <begin position="111"/>
        <end position="134"/>
    </location>
</feature>
<dbReference type="Proteomes" id="UP001142055">
    <property type="component" value="Chromosome 1"/>
</dbReference>
<evidence type="ECO:0000256" key="10">
    <source>
        <dbReference type="ARBA" id="ARBA00023136"/>
    </source>
</evidence>
<evidence type="ECO:0000256" key="4">
    <source>
        <dbReference type="ARBA" id="ARBA00006840"/>
    </source>
</evidence>
<dbReference type="PROSITE" id="PS50892">
    <property type="entry name" value="V_SNARE"/>
    <property type="match status" value="1"/>
</dbReference>
<dbReference type="EMBL" id="JAPWDV010000001">
    <property type="protein sequence ID" value="KAJ6221661.1"/>
    <property type="molecule type" value="Genomic_DNA"/>
</dbReference>
<dbReference type="SUPFAM" id="SSF48652">
    <property type="entry name" value="Tetraspanin"/>
    <property type="match status" value="1"/>
</dbReference>
<evidence type="ECO:0000256" key="11">
    <source>
        <dbReference type="ARBA" id="ARBA00023157"/>
    </source>
</evidence>
<dbReference type="InterPro" id="IPR016444">
    <property type="entry name" value="Synaptobrevin/VAMP"/>
</dbReference>
<dbReference type="SUPFAM" id="SSF58038">
    <property type="entry name" value="SNARE fusion complex"/>
    <property type="match status" value="1"/>
</dbReference>
<keyword evidence="19" id="KW-1185">Reference proteome</keyword>
<evidence type="ECO:0000256" key="15">
    <source>
        <dbReference type="SAM" id="Coils"/>
    </source>
</evidence>
<dbReference type="GO" id="GO:0016192">
    <property type="term" value="P:vesicle-mediated transport"/>
    <property type="evidence" value="ECO:0007669"/>
    <property type="project" value="InterPro"/>
</dbReference>
<dbReference type="Pfam" id="PF00335">
    <property type="entry name" value="Tetraspanin"/>
    <property type="match status" value="1"/>
</dbReference>
<dbReference type="GO" id="GO:0051604">
    <property type="term" value="P:protein maturation"/>
    <property type="evidence" value="ECO:0007669"/>
    <property type="project" value="UniProtKB-ARBA"/>
</dbReference>
<organism evidence="18 19">
    <name type="scientific">Blomia tropicalis</name>
    <name type="common">Mite</name>
    <dbReference type="NCBI Taxonomy" id="40697"/>
    <lineage>
        <taxon>Eukaryota</taxon>
        <taxon>Metazoa</taxon>
        <taxon>Ecdysozoa</taxon>
        <taxon>Arthropoda</taxon>
        <taxon>Chelicerata</taxon>
        <taxon>Arachnida</taxon>
        <taxon>Acari</taxon>
        <taxon>Acariformes</taxon>
        <taxon>Sarcoptiformes</taxon>
        <taxon>Astigmata</taxon>
        <taxon>Glycyphagoidea</taxon>
        <taxon>Echimyopodidae</taxon>
        <taxon>Blomia</taxon>
    </lineage>
</organism>
<keyword evidence="5" id="KW-1003">Cell membrane</keyword>
<evidence type="ECO:0000256" key="8">
    <source>
        <dbReference type="ARBA" id="ARBA00022949"/>
    </source>
</evidence>
<sequence length="327" mass="37250">MASNQQQFGGSKRLQQTQAQVDEVVGIMRTNVEKVLERDQKLSELDDRADALQQGASQFEQQAGKLKRKYWWKNLKVCGCLLITLGAWSFLEEYNDTLISIRNVFDVILHISLAIIVFGTIVFSMSFAGCIGALRENLFLLKIYSLMLLILFIGEVIISAMAFMFPNSFLYHVKETLSRDPIIKYRDDPNLQNIIDVIQTEFRCCGISDKGYKDWSKNIYFECIDTNPSRERCAVPYSCCRNPRNLDSGLINIECGFNMQNISSVVEVNKDIYTRGCIEAITETLEPNMNIVSAVCFTFAIVQLFAMFLARSLQGQISAQQSRWLGR</sequence>
<feature type="domain" description="V-SNARE coiled-coil homology" evidence="17">
    <location>
        <begin position="13"/>
        <end position="73"/>
    </location>
</feature>
<dbReference type="Gene3D" id="1.20.5.110">
    <property type="match status" value="1"/>
</dbReference>
<feature type="transmembrane region" description="Helical" evidence="16">
    <location>
        <begin position="291"/>
        <end position="310"/>
    </location>
</feature>
<feature type="transmembrane region" description="Helical" evidence="16">
    <location>
        <begin position="74"/>
        <end position="91"/>
    </location>
</feature>
<dbReference type="AlphaFoldDB" id="A0A9Q0RPE3"/>
<evidence type="ECO:0000256" key="2">
    <source>
        <dbReference type="ARBA" id="ARBA00004536"/>
    </source>
</evidence>
<evidence type="ECO:0000256" key="14">
    <source>
        <dbReference type="PROSITE-ProRule" id="PRU00290"/>
    </source>
</evidence>
<dbReference type="PROSITE" id="PS00417">
    <property type="entry name" value="SYNAPTOBREVIN"/>
    <property type="match status" value="1"/>
</dbReference>
<evidence type="ECO:0000256" key="16">
    <source>
        <dbReference type="SAM" id="Phobius"/>
    </source>
</evidence>
<dbReference type="GO" id="GO:0019899">
    <property type="term" value="F:enzyme binding"/>
    <property type="evidence" value="ECO:0007669"/>
    <property type="project" value="UniProtKB-ARBA"/>
</dbReference>
<evidence type="ECO:0000256" key="5">
    <source>
        <dbReference type="ARBA" id="ARBA00022475"/>
    </source>
</evidence>
<reference evidence="18" key="1">
    <citation type="submission" date="2022-12" db="EMBL/GenBank/DDBJ databases">
        <title>Genome assemblies of Blomia tropicalis.</title>
        <authorList>
            <person name="Cui Y."/>
        </authorList>
    </citation>
    <scope>NUCLEOTIDE SEQUENCE</scope>
    <source>
        <tissue evidence="18">Adult mites</tissue>
    </source>
</reference>
<gene>
    <name evidence="18" type="ORF">RDWZM_000206</name>
</gene>
<comment type="subcellular location">
    <subcellularLocation>
        <location evidence="2">Cell junction</location>
        <location evidence="2">Adherens junction</location>
    </subcellularLocation>
    <subcellularLocation>
        <location evidence="3">Cell membrane</location>
        <topology evidence="3">Multi-pass membrane protein</topology>
    </subcellularLocation>
    <subcellularLocation>
        <location evidence="1">Cytoplasm</location>
    </subcellularLocation>
</comment>
<protein>
    <recommendedName>
        <fullName evidence="13">Tetraspanin-33</fullName>
    </recommendedName>
</protein>
<keyword evidence="8" id="KW-0965">Cell junction</keyword>
<dbReference type="PRINTS" id="PR00259">
    <property type="entry name" value="TMFOUR"/>
</dbReference>
<feature type="transmembrane region" description="Helical" evidence="16">
    <location>
        <begin position="146"/>
        <end position="165"/>
    </location>
</feature>
<dbReference type="GO" id="GO:0072659">
    <property type="term" value="P:protein localization to plasma membrane"/>
    <property type="evidence" value="ECO:0007669"/>
    <property type="project" value="UniProtKB-ARBA"/>
</dbReference>
<dbReference type="InterPro" id="IPR042855">
    <property type="entry name" value="V_SNARE_CC"/>
</dbReference>
<name>A0A9Q0RPE3_BLOTA</name>
<dbReference type="Gene3D" id="1.10.1450.10">
    <property type="entry name" value="Tetraspanin"/>
    <property type="match status" value="1"/>
</dbReference>
<evidence type="ECO:0000256" key="3">
    <source>
        <dbReference type="ARBA" id="ARBA00004651"/>
    </source>
</evidence>
<keyword evidence="10 16" id="KW-0472">Membrane</keyword>
<keyword evidence="14 15" id="KW-0175">Coiled coil</keyword>
<dbReference type="GO" id="GO:0005737">
    <property type="term" value="C:cytoplasm"/>
    <property type="evidence" value="ECO:0007669"/>
    <property type="project" value="UniProtKB-SubCell"/>
</dbReference>
<dbReference type="CDD" id="cd15870">
    <property type="entry name" value="R-SNARE_VAMP2"/>
    <property type="match status" value="1"/>
</dbReference>
<evidence type="ECO:0000256" key="7">
    <source>
        <dbReference type="ARBA" id="ARBA00022692"/>
    </source>
</evidence>
<keyword evidence="9 16" id="KW-1133">Transmembrane helix</keyword>
<dbReference type="FunFam" id="1.10.1450.10:FF:000007">
    <property type="entry name" value="Tetraspanin"/>
    <property type="match status" value="1"/>
</dbReference>
<dbReference type="GO" id="GO:0005912">
    <property type="term" value="C:adherens junction"/>
    <property type="evidence" value="ECO:0007669"/>
    <property type="project" value="UniProtKB-SubCell"/>
</dbReference>
<dbReference type="OMA" id="LVINTMC"/>
<evidence type="ECO:0000259" key="17">
    <source>
        <dbReference type="PROSITE" id="PS50892"/>
    </source>
</evidence>
<dbReference type="InterPro" id="IPR001388">
    <property type="entry name" value="Synaptobrevin-like"/>
</dbReference>
<evidence type="ECO:0000313" key="18">
    <source>
        <dbReference type="EMBL" id="KAJ6221661.1"/>
    </source>
</evidence>
<evidence type="ECO:0000256" key="9">
    <source>
        <dbReference type="ARBA" id="ARBA00022989"/>
    </source>
</evidence>
<dbReference type="GO" id="GO:0046930">
    <property type="term" value="C:pore complex"/>
    <property type="evidence" value="ECO:0007669"/>
    <property type="project" value="UniProtKB-ARBA"/>
</dbReference>
<evidence type="ECO:0000256" key="1">
    <source>
        <dbReference type="ARBA" id="ARBA00004496"/>
    </source>
</evidence>
<keyword evidence="6" id="KW-0963">Cytoplasm</keyword>
<keyword evidence="12" id="KW-0325">Glycoprotein</keyword>
<dbReference type="PANTHER" id="PTHR45701">
    <property type="entry name" value="SYNAPTOBREVIN FAMILY MEMBER"/>
    <property type="match status" value="1"/>
</dbReference>
<dbReference type="InterPro" id="IPR018499">
    <property type="entry name" value="Tetraspanin/Peripherin"/>
</dbReference>
<dbReference type="InterPro" id="IPR018503">
    <property type="entry name" value="Tetraspanin_CS"/>
</dbReference>
<dbReference type="InterPro" id="IPR008952">
    <property type="entry name" value="Tetraspanin_EC2_sf"/>
</dbReference>
<keyword evidence="11" id="KW-1015">Disulfide bond</keyword>
<comment type="similarity">
    <text evidence="4">Belongs to the tetraspanin (TM4SF) family.</text>
</comment>
<evidence type="ECO:0000256" key="13">
    <source>
        <dbReference type="ARBA" id="ARBA00040369"/>
    </source>
</evidence>
<dbReference type="PROSITE" id="PS00421">
    <property type="entry name" value="TM4_1"/>
    <property type="match status" value="1"/>
</dbReference>
<dbReference type="GO" id="GO:0005886">
    <property type="term" value="C:plasma membrane"/>
    <property type="evidence" value="ECO:0007669"/>
    <property type="project" value="UniProtKB-SubCell"/>
</dbReference>
<evidence type="ECO:0000256" key="12">
    <source>
        <dbReference type="ARBA" id="ARBA00023180"/>
    </source>
</evidence>
<feature type="coiled-coil region" evidence="15">
    <location>
        <begin position="42"/>
        <end position="69"/>
    </location>
</feature>
<keyword evidence="7 16" id="KW-0812">Transmembrane</keyword>